<proteinExistence type="predicted"/>
<dbReference type="SMART" id="SM00388">
    <property type="entry name" value="HisKA"/>
    <property type="match status" value="1"/>
</dbReference>
<name>A0A9X1QEK1_9BACT</name>
<dbReference type="InterPro" id="IPR001789">
    <property type="entry name" value="Sig_transdc_resp-reg_receiver"/>
</dbReference>
<feature type="transmembrane region" description="Helical" evidence="6">
    <location>
        <begin position="51"/>
        <end position="71"/>
    </location>
</feature>
<feature type="modified residue" description="4-aspartylphosphate" evidence="5">
    <location>
        <position position="515"/>
    </location>
</feature>
<evidence type="ECO:0000256" key="4">
    <source>
        <dbReference type="ARBA" id="ARBA00023012"/>
    </source>
</evidence>
<evidence type="ECO:0000313" key="9">
    <source>
        <dbReference type="EMBL" id="MCF2499906.1"/>
    </source>
</evidence>
<evidence type="ECO:0000256" key="6">
    <source>
        <dbReference type="SAM" id="Phobius"/>
    </source>
</evidence>
<evidence type="ECO:0000256" key="5">
    <source>
        <dbReference type="PROSITE-ProRule" id="PRU00169"/>
    </source>
</evidence>
<feature type="transmembrane region" description="Helical" evidence="6">
    <location>
        <begin position="24"/>
        <end position="45"/>
    </location>
</feature>
<dbReference type="Gene3D" id="1.10.287.130">
    <property type="match status" value="1"/>
</dbReference>
<evidence type="ECO:0000256" key="1">
    <source>
        <dbReference type="ARBA" id="ARBA00000085"/>
    </source>
</evidence>
<organism evidence="9 10">
    <name type="scientific">Dyadobacter chenhuakuii</name>
    <dbReference type="NCBI Taxonomy" id="2909339"/>
    <lineage>
        <taxon>Bacteria</taxon>
        <taxon>Pseudomonadati</taxon>
        <taxon>Bacteroidota</taxon>
        <taxon>Cytophagia</taxon>
        <taxon>Cytophagales</taxon>
        <taxon>Spirosomataceae</taxon>
        <taxon>Dyadobacter</taxon>
    </lineage>
</organism>
<feature type="transmembrane region" description="Helical" evidence="6">
    <location>
        <begin position="83"/>
        <end position="100"/>
    </location>
</feature>
<dbReference type="AlphaFoldDB" id="A0A9X1QEK1"/>
<dbReference type="SUPFAM" id="SSF55874">
    <property type="entry name" value="ATPase domain of HSP90 chaperone/DNA topoisomerase II/histidine kinase"/>
    <property type="match status" value="1"/>
</dbReference>
<dbReference type="CDD" id="cd16922">
    <property type="entry name" value="HATPase_EvgS-ArcB-TorS-like"/>
    <property type="match status" value="1"/>
</dbReference>
<dbReference type="InterPro" id="IPR011006">
    <property type="entry name" value="CheY-like_superfamily"/>
</dbReference>
<dbReference type="RefSeq" id="WP_235178492.1">
    <property type="nucleotide sequence ID" value="NZ_JAKFFV010000009.1"/>
</dbReference>
<feature type="domain" description="Histidine kinase" evidence="7">
    <location>
        <begin position="221"/>
        <end position="443"/>
    </location>
</feature>
<keyword evidence="4" id="KW-0902">Two-component regulatory system</keyword>
<dbReference type="EMBL" id="JAKFFV010000009">
    <property type="protein sequence ID" value="MCF2499906.1"/>
    <property type="molecule type" value="Genomic_DNA"/>
</dbReference>
<feature type="transmembrane region" description="Helical" evidence="6">
    <location>
        <begin position="120"/>
        <end position="143"/>
    </location>
</feature>
<gene>
    <name evidence="9" type="ORF">L0661_16420</name>
</gene>
<dbReference type="GO" id="GO:0000155">
    <property type="term" value="F:phosphorelay sensor kinase activity"/>
    <property type="evidence" value="ECO:0007669"/>
    <property type="project" value="InterPro"/>
</dbReference>
<dbReference type="InterPro" id="IPR005467">
    <property type="entry name" value="His_kinase_dom"/>
</dbReference>
<dbReference type="PROSITE" id="PS50109">
    <property type="entry name" value="HIS_KIN"/>
    <property type="match status" value="1"/>
</dbReference>
<dbReference type="FunFam" id="3.30.565.10:FF:000010">
    <property type="entry name" value="Sensor histidine kinase RcsC"/>
    <property type="match status" value="1"/>
</dbReference>
<dbReference type="InterPro" id="IPR004358">
    <property type="entry name" value="Sig_transdc_His_kin-like_C"/>
</dbReference>
<keyword evidence="6" id="KW-0472">Membrane</keyword>
<dbReference type="Pfam" id="PF02518">
    <property type="entry name" value="HATPase_c"/>
    <property type="match status" value="1"/>
</dbReference>
<comment type="caution">
    <text evidence="9">The sequence shown here is derived from an EMBL/GenBank/DDBJ whole genome shotgun (WGS) entry which is preliminary data.</text>
</comment>
<dbReference type="EC" id="2.7.13.3" evidence="2"/>
<evidence type="ECO:0000259" key="7">
    <source>
        <dbReference type="PROSITE" id="PS50109"/>
    </source>
</evidence>
<feature type="domain" description="Response regulatory" evidence="8">
    <location>
        <begin position="466"/>
        <end position="580"/>
    </location>
</feature>
<protein>
    <recommendedName>
        <fullName evidence="2">histidine kinase</fullName>
        <ecNumber evidence="2">2.7.13.3</ecNumber>
    </recommendedName>
</protein>
<dbReference type="Pfam" id="PF00072">
    <property type="entry name" value="Response_reg"/>
    <property type="match status" value="1"/>
</dbReference>
<keyword evidence="6" id="KW-1133">Transmembrane helix</keyword>
<evidence type="ECO:0000259" key="8">
    <source>
        <dbReference type="PROSITE" id="PS50110"/>
    </source>
</evidence>
<evidence type="ECO:0000256" key="2">
    <source>
        <dbReference type="ARBA" id="ARBA00012438"/>
    </source>
</evidence>
<keyword evidence="6" id="KW-0812">Transmembrane</keyword>
<keyword evidence="3 5" id="KW-0597">Phosphoprotein</keyword>
<dbReference type="Gene3D" id="3.40.50.2300">
    <property type="match status" value="1"/>
</dbReference>
<dbReference type="InterPro" id="IPR003661">
    <property type="entry name" value="HisK_dim/P_dom"/>
</dbReference>
<sequence>MNKSTYTNEFNELWKKESELKSRWGNIIFCVAYLVGYPATSILYFLRKDPAFPEVLAAELVLSGVIIFLLTLHFTGRLSAQKASFYTNLALVPVHAYILAEVPHASYDRASLNMTLGLMFSFFVLRWPVQYSIILTVCVMTIFPPALYYRHPGYLYNFFSQGGLFFFLGQMLFPFMMYFHESRNKHEFFYLFSLAEQNDLLEKQKQIAEDATLAKSEFLSTMSHEIRTPLNGIVGIVHLLEENKSRSEEEMELIETLKFSSIHLMAVVNDILDFNKINSNHVKLHPVTFDIEELFKNLYNSFLPRAREKGLELSADLSPNLPQLRGDQVRLSQVINNLIHNAIKFTDSGFVKFSVKELERTNDGIIKLEFAVSDTGIGISEDQQSNVFEIFTQVRSLVKRQDGGTGLGLAISRELVRLFGGELRLRSKLGDGSVFSFQIALPYSVTVEDPAKSEKVPTPALNKGSKVLVVDDNATNLIFATSLLKRKNIPFDLASDGKQAVDKYFSDRFDLIFMDLRMPVMDGFEATSMIRKRDPQIPIVALTASAFEDERERALANGFTDYLVKPFLPPDFYKIVYAHIGIENQ</sequence>
<dbReference type="SMART" id="SM00448">
    <property type="entry name" value="REC"/>
    <property type="match status" value="1"/>
</dbReference>
<dbReference type="Gene3D" id="3.30.565.10">
    <property type="entry name" value="Histidine kinase-like ATPase, C-terminal domain"/>
    <property type="match status" value="1"/>
</dbReference>
<dbReference type="PROSITE" id="PS50110">
    <property type="entry name" value="RESPONSE_REGULATORY"/>
    <property type="match status" value="1"/>
</dbReference>
<dbReference type="Proteomes" id="UP001139411">
    <property type="component" value="Unassembled WGS sequence"/>
</dbReference>
<reference evidence="9" key="1">
    <citation type="submission" date="2022-01" db="EMBL/GenBank/DDBJ databases">
        <title>Novel species in genus Dyadobacter.</title>
        <authorList>
            <person name="Ma C."/>
        </authorList>
    </citation>
    <scope>NUCLEOTIDE SEQUENCE</scope>
    <source>
        <strain evidence="9">CY357</strain>
    </source>
</reference>
<dbReference type="InterPro" id="IPR036097">
    <property type="entry name" value="HisK_dim/P_sf"/>
</dbReference>
<dbReference type="InterPro" id="IPR003594">
    <property type="entry name" value="HATPase_dom"/>
</dbReference>
<dbReference type="PRINTS" id="PR00344">
    <property type="entry name" value="BCTRLSENSOR"/>
</dbReference>
<dbReference type="PANTHER" id="PTHR45339:SF1">
    <property type="entry name" value="HYBRID SIGNAL TRANSDUCTION HISTIDINE KINASE J"/>
    <property type="match status" value="1"/>
</dbReference>
<dbReference type="SUPFAM" id="SSF47384">
    <property type="entry name" value="Homodimeric domain of signal transducing histidine kinase"/>
    <property type="match status" value="1"/>
</dbReference>
<dbReference type="CDD" id="cd00082">
    <property type="entry name" value="HisKA"/>
    <property type="match status" value="1"/>
</dbReference>
<dbReference type="PANTHER" id="PTHR45339">
    <property type="entry name" value="HYBRID SIGNAL TRANSDUCTION HISTIDINE KINASE J"/>
    <property type="match status" value="1"/>
</dbReference>
<evidence type="ECO:0000256" key="3">
    <source>
        <dbReference type="ARBA" id="ARBA00022553"/>
    </source>
</evidence>
<comment type="catalytic activity">
    <reaction evidence="1">
        <text>ATP + protein L-histidine = ADP + protein N-phospho-L-histidine.</text>
        <dbReference type="EC" id="2.7.13.3"/>
    </reaction>
</comment>
<dbReference type="CDD" id="cd17546">
    <property type="entry name" value="REC_hyHK_CKI1_RcsC-like"/>
    <property type="match status" value="1"/>
</dbReference>
<dbReference type="SUPFAM" id="SSF52172">
    <property type="entry name" value="CheY-like"/>
    <property type="match status" value="1"/>
</dbReference>
<accession>A0A9X1QEK1</accession>
<evidence type="ECO:0000313" key="10">
    <source>
        <dbReference type="Proteomes" id="UP001139411"/>
    </source>
</evidence>
<dbReference type="SMART" id="SM00387">
    <property type="entry name" value="HATPase_c"/>
    <property type="match status" value="1"/>
</dbReference>
<feature type="transmembrane region" description="Helical" evidence="6">
    <location>
        <begin position="155"/>
        <end position="179"/>
    </location>
</feature>
<dbReference type="Pfam" id="PF00512">
    <property type="entry name" value="HisKA"/>
    <property type="match status" value="1"/>
</dbReference>
<dbReference type="InterPro" id="IPR036890">
    <property type="entry name" value="HATPase_C_sf"/>
</dbReference>